<comment type="PTM">
    <text evidence="8">Binds 2 heme groups per subunit.</text>
</comment>
<accession>A0A369CI41</accession>
<feature type="binding site" description="covalent" evidence="8">
    <location>
        <position position="213"/>
    </location>
    <ligand>
        <name>heme c</name>
        <dbReference type="ChEBI" id="CHEBI:61717"/>
        <label>2</label>
    </ligand>
</feature>
<dbReference type="PANTHER" id="PTHR30600:SF7">
    <property type="entry name" value="CYTOCHROME C PEROXIDASE-RELATED"/>
    <property type="match status" value="1"/>
</dbReference>
<dbReference type="RefSeq" id="WP_114278422.1">
    <property type="nucleotide sequence ID" value="NZ_QPJY01000001.1"/>
</dbReference>
<dbReference type="AlphaFoldDB" id="A0A369CI41"/>
<dbReference type="Pfam" id="PF03150">
    <property type="entry name" value="CCP_MauG"/>
    <property type="match status" value="1"/>
</dbReference>
<keyword evidence="7 9" id="KW-0408">Iron</keyword>
<evidence type="ECO:0000256" key="1">
    <source>
        <dbReference type="ARBA" id="ARBA00004418"/>
    </source>
</evidence>
<feature type="binding site" description="axial binding residue" evidence="9">
    <location>
        <position position="214"/>
    </location>
    <ligand>
        <name>heme c</name>
        <dbReference type="ChEBI" id="CHEBI:61717"/>
        <label>2</label>
    </ligand>
    <ligandPart>
        <name>Fe</name>
        <dbReference type="ChEBI" id="CHEBI:18248"/>
    </ligandPart>
</feature>
<dbReference type="GO" id="GO:0046872">
    <property type="term" value="F:metal ion binding"/>
    <property type="evidence" value="ECO:0007669"/>
    <property type="project" value="UniProtKB-KW"/>
</dbReference>
<dbReference type="Gene3D" id="1.10.760.10">
    <property type="entry name" value="Cytochrome c-like domain"/>
    <property type="match status" value="2"/>
</dbReference>
<organism evidence="12 13">
    <name type="scientific">Thioalbus denitrificans</name>
    <dbReference type="NCBI Taxonomy" id="547122"/>
    <lineage>
        <taxon>Bacteria</taxon>
        <taxon>Pseudomonadati</taxon>
        <taxon>Pseudomonadota</taxon>
        <taxon>Gammaproteobacteria</taxon>
        <taxon>Chromatiales</taxon>
        <taxon>Ectothiorhodospiraceae</taxon>
        <taxon>Thioalbus</taxon>
    </lineage>
</organism>
<keyword evidence="2 8" id="KW-0349">Heme</keyword>
<dbReference type="GO" id="GO:0042597">
    <property type="term" value="C:periplasmic space"/>
    <property type="evidence" value="ECO:0007669"/>
    <property type="project" value="UniProtKB-SubCell"/>
</dbReference>
<evidence type="ECO:0000256" key="7">
    <source>
        <dbReference type="ARBA" id="ARBA00023004"/>
    </source>
</evidence>
<keyword evidence="13" id="KW-1185">Reference proteome</keyword>
<comment type="cofactor">
    <cofactor evidence="8">
        <name>heme</name>
        <dbReference type="ChEBI" id="CHEBI:30413"/>
    </cofactor>
    <text evidence="8">Binds 2 heme groups.</text>
</comment>
<dbReference type="PROSITE" id="PS51007">
    <property type="entry name" value="CYTC"/>
    <property type="match status" value="2"/>
</dbReference>
<dbReference type="Proteomes" id="UP000252707">
    <property type="component" value="Unassembled WGS sequence"/>
</dbReference>
<dbReference type="GO" id="GO:0009055">
    <property type="term" value="F:electron transfer activity"/>
    <property type="evidence" value="ECO:0007669"/>
    <property type="project" value="InterPro"/>
</dbReference>
<feature type="binding site" description="covalent" evidence="8">
    <location>
        <position position="210"/>
    </location>
    <ligand>
        <name>heme c</name>
        <dbReference type="ChEBI" id="CHEBI:61717"/>
        <label>2</label>
    </ligand>
</feature>
<name>A0A369CI41_9GAMM</name>
<evidence type="ECO:0000256" key="8">
    <source>
        <dbReference type="PIRSR" id="PIRSR000294-1"/>
    </source>
</evidence>
<dbReference type="InterPro" id="IPR051395">
    <property type="entry name" value="Cytochrome_c_Peroxidase/MauG"/>
</dbReference>
<proteinExistence type="predicted"/>
<dbReference type="SUPFAM" id="SSF46626">
    <property type="entry name" value="Cytochrome c"/>
    <property type="match status" value="2"/>
</dbReference>
<evidence type="ECO:0000256" key="2">
    <source>
        <dbReference type="ARBA" id="ARBA00022617"/>
    </source>
</evidence>
<protein>
    <submittedName>
        <fullName evidence="12">Cytochrome c peroxidase</fullName>
    </submittedName>
</protein>
<sequence length="342" mass="36764">MKVTLTTLAVALALAGGPAMAAQWQALPDTAPAPADNPTTAEKVELGKMLYFDPRVSSTGTVSCFSCHNVMEGGDDHRPTSVGVHGQLGGRNAPTVWNSAFHSAQFWDGRAATLEDQAKGPVTNPVEMGMSDLDAAVSRLTRIKGYKPFFDAAFGPGDNINADNMAKAIAAYERTQITPDSPYDRYVKGDRQALSAQQVRGMETFDRIGCTSCHSGANFDGPALPAGQPFLMKFPTFPGSSYDAEYKLTEDPGRYASTGNDADRHMWRVPTLRNLTYTAPYFHNGSVKSLPEAVKVMAKTQLNKDLGDADTADIVAFLEGLTGKFPDQTMPHLPPTPGDLLE</sequence>
<dbReference type="InterPro" id="IPR009056">
    <property type="entry name" value="Cyt_c-like_dom"/>
</dbReference>
<dbReference type="OrthoDB" id="9805202at2"/>
<comment type="subcellular location">
    <subcellularLocation>
        <location evidence="1">Periplasm</location>
    </subcellularLocation>
</comment>
<keyword evidence="3 9" id="KW-0479">Metal-binding</keyword>
<dbReference type="EMBL" id="QPJY01000001">
    <property type="protein sequence ID" value="RCX33599.1"/>
    <property type="molecule type" value="Genomic_DNA"/>
</dbReference>
<feature type="binding site" description="axial binding residue" evidence="9">
    <location>
        <position position="297"/>
    </location>
    <ligand>
        <name>heme c</name>
        <dbReference type="ChEBI" id="CHEBI:61717"/>
        <label>2</label>
    </ligand>
    <ligandPart>
        <name>Fe</name>
        <dbReference type="ChEBI" id="CHEBI:18248"/>
    </ligandPart>
</feature>
<dbReference type="GO" id="GO:0004130">
    <property type="term" value="F:cytochrome-c peroxidase activity"/>
    <property type="evidence" value="ECO:0007669"/>
    <property type="project" value="TreeGrafter"/>
</dbReference>
<feature type="binding site" description="covalent" evidence="8">
    <location>
        <position position="64"/>
    </location>
    <ligand>
        <name>heme c</name>
        <dbReference type="ChEBI" id="CHEBI:61717"/>
        <label>1</label>
    </ligand>
</feature>
<feature type="domain" description="Cytochrome c" evidence="11">
    <location>
        <begin position="196"/>
        <end position="322"/>
    </location>
</feature>
<feature type="signal peptide" evidence="10">
    <location>
        <begin position="1"/>
        <end position="21"/>
    </location>
</feature>
<evidence type="ECO:0000256" key="6">
    <source>
        <dbReference type="ARBA" id="ARBA00023002"/>
    </source>
</evidence>
<reference evidence="12 13" key="1">
    <citation type="submission" date="2018-07" db="EMBL/GenBank/DDBJ databases">
        <title>Genomic Encyclopedia of Type Strains, Phase IV (KMG-IV): sequencing the most valuable type-strain genomes for metagenomic binning, comparative biology and taxonomic classification.</title>
        <authorList>
            <person name="Goeker M."/>
        </authorList>
    </citation>
    <scope>NUCLEOTIDE SEQUENCE [LARGE SCALE GENOMIC DNA]</scope>
    <source>
        <strain evidence="12 13">DSM 26407</strain>
    </source>
</reference>
<comment type="caution">
    <text evidence="12">The sequence shown here is derived from an EMBL/GenBank/DDBJ whole genome shotgun (WGS) entry which is preliminary data.</text>
</comment>
<evidence type="ECO:0000313" key="12">
    <source>
        <dbReference type="EMBL" id="RCX33599.1"/>
    </source>
</evidence>
<keyword evidence="4 10" id="KW-0732">Signal</keyword>
<evidence type="ECO:0000256" key="9">
    <source>
        <dbReference type="PIRSR" id="PIRSR000294-2"/>
    </source>
</evidence>
<evidence type="ECO:0000313" key="13">
    <source>
        <dbReference type="Proteomes" id="UP000252707"/>
    </source>
</evidence>
<feature type="chain" id="PRO_5016736359" evidence="10">
    <location>
        <begin position="22"/>
        <end position="342"/>
    </location>
</feature>
<keyword evidence="5" id="KW-0574">Periplasm</keyword>
<dbReference type="InterPro" id="IPR026259">
    <property type="entry name" value="MauG/Cytc_peroxidase"/>
</dbReference>
<evidence type="ECO:0000259" key="11">
    <source>
        <dbReference type="PROSITE" id="PS51007"/>
    </source>
</evidence>
<dbReference type="PANTHER" id="PTHR30600">
    <property type="entry name" value="CYTOCHROME C PEROXIDASE-RELATED"/>
    <property type="match status" value="1"/>
</dbReference>
<gene>
    <name evidence="12" type="ORF">DFQ59_101906</name>
</gene>
<dbReference type="InterPro" id="IPR036909">
    <property type="entry name" value="Cyt_c-like_dom_sf"/>
</dbReference>
<keyword evidence="12" id="KW-0575">Peroxidase</keyword>
<evidence type="ECO:0000256" key="4">
    <source>
        <dbReference type="ARBA" id="ARBA00022729"/>
    </source>
</evidence>
<keyword evidence="6" id="KW-0560">Oxidoreductase</keyword>
<feature type="binding site" description="covalent" evidence="8">
    <location>
        <position position="67"/>
    </location>
    <ligand>
        <name>heme c</name>
        <dbReference type="ChEBI" id="CHEBI:61717"/>
        <label>1</label>
    </ligand>
</feature>
<dbReference type="GO" id="GO:0020037">
    <property type="term" value="F:heme binding"/>
    <property type="evidence" value="ECO:0007669"/>
    <property type="project" value="InterPro"/>
</dbReference>
<dbReference type="InterPro" id="IPR004852">
    <property type="entry name" value="Di-haem_cyt_c_peroxidsae"/>
</dbReference>
<feature type="binding site" description="axial binding residue" evidence="9">
    <location>
        <position position="68"/>
    </location>
    <ligand>
        <name>heme c</name>
        <dbReference type="ChEBI" id="CHEBI:61717"/>
        <label>1</label>
    </ligand>
    <ligandPart>
        <name>Fe</name>
        <dbReference type="ChEBI" id="CHEBI:18248"/>
    </ligandPart>
</feature>
<evidence type="ECO:0000256" key="10">
    <source>
        <dbReference type="SAM" id="SignalP"/>
    </source>
</evidence>
<evidence type="ECO:0000256" key="3">
    <source>
        <dbReference type="ARBA" id="ARBA00022723"/>
    </source>
</evidence>
<dbReference type="PIRSF" id="PIRSF000294">
    <property type="entry name" value="Cytochrome-c_peroxidase"/>
    <property type="match status" value="1"/>
</dbReference>
<evidence type="ECO:0000256" key="5">
    <source>
        <dbReference type="ARBA" id="ARBA00022764"/>
    </source>
</evidence>
<feature type="domain" description="Cytochrome c" evidence="11">
    <location>
        <begin position="42"/>
        <end position="170"/>
    </location>
</feature>